<protein>
    <submittedName>
        <fullName evidence="1">Galactofuranosyl transferase GlfT2</fullName>
        <ecNumber evidence="1">2.4.1.288</ecNumber>
    </submittedName>
</protein>
<evidence type="ECO:0000313" key="2">
    <source>
        <dbReference type="Proteomes" id="UP000193495"/>
    </source>
</evidence>
<reference evidence="1 2" key="1">
    <citation type="submission" date="2017-03" db="EMBL/GenBank/DDBJ databases">
        <authorList>
            <person name="Afonso C.L."/>
            <person name="Miller P.J."/>
            <person name="Scott M.A."/>
            <person name="Spackman E."/>
            <person name="Goraichik I."/>
            <person name="Dimitrov K.M."/>
            <person name="Suarez D.L."/>
            <person name="Swayne D.E."/>
        </authorList>
    </citation>
    <scope>NUCLEOTIDE SEQUENCE [LARGE SCALE GENOMIC DNA]</scope>
    <source>
        <strain evidence="1 2">CECT 8367</strain>
    </source>
</reference>
<dbReference type="Gene3D" id="3.90.550.60">
    <property type="match status" value="1"/>
</dbReference>
<keyword evidence="1" id="KW-0808">Transferase</keyword>
<dbReference type="EC" id="2.4.1.288" evidence="1"/>
<accession>A0A1X7A284</accession>
<dbReference type="SUPFAM" id="SSF53448">
    <property type="entry name" value="Nucleotide-diphospho-sugar transferases"/>
    <property type="match status" value="1"/>
</dbReference>
<dbReference type="Proteomes" id="UP000193495">
    <property type="component" value="Unassembled WGS sequence"/>
</dbReference>
<dbReference type="EMBL" id="FWFY01000015">
    <property type="protein sequence ID" value="SLN68583.1"/>
    <property type="molecule type" value="Genomic_DNA"/>
</dbReference>
<keyword evidence="1" id="KW-0328">Glycosyltransferase</keyword>
<organism evidence="1 2">
    <name type="scientific">Limimaricola soesokkakensis</name>
    <dbReference type="NCBI Taxonomy" id="1343159"/>
    <lineage>
        <taxon>Bacteria</taxon>
        <taxon>Pseudomonadati</taxon>
        <taxon>Pseudomonadota</taxon>
        <taxon>Alphaproteobacteria</taxon>
        <taxon>Rhodobacterales</taxon>
        <taxon>Paracoccaceae</taxon>
        <taxon>Limimaricola</taxon>
    </lineage>
</organism>
<sequence length="617" mass="68313">MPSSVDQDRPAPILLQSLTLPDPAICGESELYLHRDSGVSLDLEAGRIHLLEGGTAEFDGYMTLFNLGIWTRACHLEGLALRLEGEGQVALQVTRERVAGDAEILVETLVTLAPDGIWIDLTRALSGMPGTGLPEMDGLLKLRLVAQEKAVLTSGAYLATDTQAARDVSLAVAITTFRREAEVAATAARMASFLDREGENLGARVHLHVIDNGGTASIPEHPHVSRIENPNLGGAGGFARGLALAQDGGFSHCLFMDDDASFQMENLTRTIAFLRLARSDRAAVSGAMVSEACKWRMWENGSVFHQVCRPQFVGTDLREPEEVAEMELAAARPKPPGFYAGWWFFAFPVAETRAFPFPFFVRGDDISFSLAHGFDTVTLSGVVSFQEDFSAKESPLTLYLDLRNHLHQHLVHPGLEIGPMGTIKVAMRFILRSVVRMHYDSAEAQLEAWEDVMRGPNFFAENADMSVRRPQISALARDEAWREVPPQGPGEPARPGILKTQMMKFTLNGHLIPFWARFGGETAIPARQRGLIWPVWGQRAARFYDGTGRRGYEVRHDKARFMRIMRRVTALALRWRRAYSELRDAHRAGYAEMAARPFWEARFAPATSSMQSVAAAE</sequence>
<dbReference type="GO" id="GO:0016757">
    <property type="term" value="F:glycosyltransferase activity"/>
    <property type="evidence" value="ECO:0007669"/>
    <property type="project" value="UniProtKB-KW"/>
</dbReference>
<proteinExistence type="predicted"/>
<dbReference type="RefSeq" id="WP_085897740.1">
    <property type="nucleotide sequence ID" value="NZ_FWFY01000015.1"/>
</dbReference>
<dbReference type="AlphaFoldDB" id="A0A1X7A284"/>
<dbReference type="InterPro" id="IPR029044">
    <property type="entry name" value="Nucleotide-diphossugar_trans"/>
</dbReference>
<name>A0A1X7A284_9RHOB</name>
<gene>
    <name evidence="1" type="primary">glfT2</name>
    <name evidence="1" type="ORF">LOS8367_03434</name>
</gene>
<evidence type="ECO:0000313" key="1">
    <source>
        <dbReference type="EMBL" id="SLN68583.1"/>
    </source>
</evidence>